<feature type="transmembrane region" description="Helical" evidence="2">
    <location>
        <begin position="137"/>
        <end position="156"/>
    </location>
</feature>
<keyword evidence="2" id="KW-0812">Transmembrane</keyword>
<reference evidence="4 6" key="2">
    <citation type="submission" date="2023-09" db="EMBL/GenBank/DDBJ databases">
        <title>Complete-Gapless Cercospora beticola genome.</title>
        <authorList>
            <person name="Wyatt N.A."/>
            <person name="Spanner R.E."/>
            <person name="Bolton M.D."/>
        </authorList>
    </citation>
    <scope>NUCLEOTIDE SEQUENCE [LARGE SCALE GENOMIC DNA]</scope>
    <source>
        <strain evidence="4">Cb09-40</strain>
    </source>
</reference>
<keyword evidence="2" id="KW-0472">Membrane</keyword>
<name>A0A2G5IC54_CERBT</name>
<protein>
    <submittedName>
        <fullName evidence="3">Uncharacterized protein</fullName>
    </submittedName>
</protein>
<reference evidence="3 5" key="1">
    <citation type="submission" date="2015-10" db="EMBL/GenBank/DDBJ databases">
        <title>The cercosporin biosynthetic gene cluster was horizontally transferred to several fungal lineages and shown to be expanded in Cercospora beticola based on microsynteny with recipient genomes.</title>
        <authorList>
            <person name="De Jonge R."/>
            <person name="Ebert M.K."/>
            <person name="Suttle J.C."/>
            <person name="Jurick Ii W.M."/>
            <person name="Secor G.A."/>
            <person name="Thomma B.P."/>
            <person name="Van De Peer Y."/>
            <person name="Bolton M.D."/>
        </authorList>
    </citation>
    <scope>NUCLEOTIDE SEQUENCE [LARGE SCALE GENOMIC DNA]</scope>
    <source>
        <strain evidence="3 5">09-40</strain>
    </source>
</reference>
<dbReference type="OrthoDB" id="3627160at2759"/>
<gene>
    <name evidence="3" type="ORF">CB0940_01683</name>
    <name evidence="4" type="ORF">RHO25_001737</name>
</gene>
<dbReference type="EMBL" id="LKMD01000100">
    <property type="protein sequence ID" value="PIB02446.1"/>
    <property type="molecule type" value="Genomic_DNA"/>
</dbReference>
<evidence type="ECO:0000256" key="1">
    <source>
        <dbReference type="SAM" id="MobiDB-lite"/>
    </source>
</evidence>
<keyword evidence="6" id="KW-1185">Reference proteome</keyword>
<dbReference type="AlphaFoldDB" id="A0A2G5IC54"/>
<feature type="region of interest" description="Disordered" evidence="1">
    <location>
        <begin position="1"/>
        <end position="50"/>
    </location>
</feature>
<sequence length="213" mass="23663">MVQSSGSTMYEKPRDSEQTLPRYSVDGLESGAPLIPGQEETQRPQLTLPEENDTSDVVRAFLRDILITCNYADDKEAEQIAAKWKMGKGKELRAESPHLFRSILGDEAGWILYKEVQVQKHLEKETKKPSMAQSTKVAIAALVDIAIFLALLYPTFTFSSALVGLVFILWFFGIMIMLVPIAIVAGTKSDVKTAEKNAEGALRTSYRSYCTGH</sequence>
<evidence type="ECO:0000313" key="3">
    <source>
        <dbReference type="EMBL" id="PIB02446.1"/>
    </source>
</evidence>
<organism evidence="3 5">
    <name type="scientific">Cercospora beticola</name>
    <name type="common">Sugarbeet leaf spot fungus</name>
    <dbReference type="NCBI Taxonomy" id="122368"/>
    <lineage>
        <taxon>Eukaryota</taxon>
        <taxon>Fungi</taxon>
        <taxon>Dikarya</taxon>
        <taxon>Ascomycota</taxon>
        <taxon>Pezizomycotina</taxon>
        <taxon>Dothideomycetes</taxon>
        <taxon>Dothideomycetidae</taxon>
        <taxon>Mycosphaerellales</taxon>
        <taxon>Mycosphaerellaceae</taxon>
        <taxon>Cercospora</taxon>
    </lineage>
</organism>
<dbReference type="Proteomes" id="UP000230605">
    <property type="component" value="Chromosome 1"/>
</dbReference>
<evidence type="ECO:0000313" key="6">
    <source>
        <dbReference type="Proteomes" id="UP001302367"/>
    </source>
</evidence>
<evidence type="ECO:0000313" key="4">
    <source>
        <dbReference type="EMBL" id="WPA97129.1"/>
    </source>
</evidence>
<keyword evidence="2" id="KW-1133">Transmembrane helix</keyword>
<dbReference type="Proteomes" id="UP001302367">
    <property type="component" value="Chromosome 1"/>
</dbReference>
<feature type="transmembrane region" description="Helical" evidence="2">
    <location>
        <begin position="162"/>
        <end position="186"/>
    </location>
</feature>
<evidence type="ECO:0000256" key="2">
    <source>
        <dbReference type="SAM" id="Phobius"/>
    </source>
</evidence>
<proteinExistence type="predicted"/>
<accession>A0A2G5IC54</accession>
<evidence type="ECO:0000313" key="5">
    <source>
        <dbReference type="Proteomes" id="UP000230605"/>
    </source>
</evidence>
<dbReference type="EMBL" id="CP134184">
    <property type="protein sequence ID" value="WPA97129.1"/>
    <property type="molecule type" value="Genomic_DNA"/>
</dbReference>